<gene>
    <name evidence="1" type="ORF">CHS0354_017253</name>
</gene>
<protein>
    <submittedName>
        <fullName evidence="1">Uncharacterized protein</fullName>
    </submittedName>
</protein>
<reference evidence="1" key="2">
    <citation type="journal article" date="2021" name="Genome Biol. Evol.">
        <title>Developing a high-quality reference genome for a parasitic bivalve with doubly uniparental inheritance (Bivalvia: Unionida).</title>
        <authorList>
            <person name="Smith C.H."/>
        </authorList>
    </citation>
    <scope>NUCLEOTIDE SEQUENCE</scope>
    <source>
        <strain evidence="1">CHS0354</strain>
        <tissue evidence="1">Mantle</tissue>
    </source>
</reference>
<keyword evidence="2" id="KW-1185">Reference proteome</keyword>
<feature type="non-terminal residue" evidence="1">
    <location>
        <position position="57"/>
    </location>
</feature>
<organism evidence="1 2">
    <name type="scientific">Potamilus streckersoni</name>
    <dbReference type="NCBI Taxonomy" id="2493646"/>
    <lineage>
        <taxon>Eukaryota</taxon>
        <taxon>Metazoa</taxon>
        <taxon>Spiralia</taxon>
        <taxon>Lophotrochozoa</taxon>
        <taxon>Mollusca</taxon>
        <taxon>Bivalvia</taxon>
        <taxon>Autobranchia</taxon>
        <taxon>Heteroconchia</taxon>
        <taxon>Palaeoheterodonta</taxon>
        <taxon>Unionida</taxon>
        <taxon>Unionoidea</taxon>
        <taxon>Unionidae</taxon>
        <taxon>Ambleminae</taxon>
        <taxon>Lampsilini</taxon>
        <taxon>Potamilus</taxon>
    </lineage>
</organism>
<reference evidence="1" key="3">
    <citation type="submission" date="2023-05" db="EMBL/GenBank/DDBJ databases">
        <authorList>
            <person name="Smith C.H."/>
        </authorList>
    </citation>
    <scope>NUCLEOTIDE SEQUENCE</scope>
    <source>
        <strain evidence="1">CHS0354</strain>
        <tissue evidence="1">Mantle</tissue>
    </source>
</reference>
<name>A0AAE0RYM9_9BIVA</name>
<accession>A0AAE0RYM9</accession>
<reference evidence="1" key="1">
    <citation type="journal article" date="2021" name="Genome Biol. Evol.">
        <title>A High-Quality Reference Genome for a Parasitic Bivalve with Doubly Uniparental Inheritance (Bivalvia: Unionida).</title>
        <authorList>
            <person name="Smith C.H."/>
        </authorList>
    </citation>
    <scope>NUCLEOTIDE SEQUENCE</scope>
    <source>
        <strain evidence="1">CHS0354</strain>
    </source>
</reference>
<sequence length="57" mass="6306">MMFYLSLTRVAVSIGCTNASVGIKLIIRAKQSFFMIPCFLNGNNNGSLEEIDNYVSN</sequence>
<dbReference type="AlphaFoldDB" id="A0AAE0RYM9"/>
<evidence type="ECO:0000313" key="2">
    <source>
        <dbReference type="Proteomes" id="UP001195483"/>
    </source>
</evidence>
<proteinExistence type="predicted"/>
<dbReference type="EMBL" id="JAEAOA010001059">
    <property type="protein sequence ID" value="KAK3582142.1"/>
    <property type="molecule type" value="Genomic_DNA"/>
</dbReference>
<dbReference type="Proteomes" id="UP001195483">
    <property type="component" value="Unassembled WGS sequence"/>
</dbReference>
<evidence type="ECO:0000313" key="1">
    <source>
        <dbReference type="EMBL" id="KAK3582142.1"/>
    </source>
</evidence>
<comment type="caution">
    <text evidence="1">The sequence shown here is derived from an EMBL/GenBank/DDBJ whole genome shotgun (WGS) entry which is preliminary data.</text>
</comment>